<feature type="domain" description="Cytochrome c" evidence="6">
    <location>
        <begin position="298"/>
        <end position="434"/>
    </location>
</feature>
<keyword evidence="5" id="KW-0732">Signal</keyword>
<evidence type="ECO:0000256" key="4">
    <source>
        <dbReference type="PROSITE-ProRule" id="PRU00433"/>
    </source>
</evidence>
<name>A0ABT6FB29_9BACT</name>
<organism evidence="7 8">
    <name type="scientific">Paludisphaera mucosa</name>
    <dbReference type="NCBI Taxonomy" id="3030827"/>
    <lineage>
        <taxon>Bacteria</taxon>
        <taxon>Pseudomonadati</taxon>
        <taxon>Planctomycetota</taxon>
        <taxon>Planctomycetia</taxon>
        <taxon>Isosphaerales</taxon>
        <taxon>Isosphaeraceae</taxon>
        <taxon>Paludisphaera</taxon>
    </lineage>
</organism>
<sequence>MIAARRLARASCSAAVVLLGLIAVAASARAPDDAATAWTSGPLDVVVALPGPADPAAVAALVGRTIPYYEEGVGTPDAAAEPLGALKVAGARAEDDGRTLILATDPHPRPARYVLPLDGLGRLGKVVYTLDGVEASWSAGAEPGPEPTWKDGLPDLDVRGFGRLATSPRRARRAADLRKPGRLRLDAQVVLDAGKVEGTIGSPAEIVECLFGDGENTIEKTESGGSRVKFTIADASQPVFLSLTVATGPDVPAGPIRIDLDGAAPAGSKPPRFLLPWVSSALATSKPEPLAIPDLAGGDPAKGEEAFFSKEALCSQCHVVRGKGGQVGPDLTTIGRKGVEHLYRSIAVPTESITPDFVTYTVSLKDGRVAAGVVRAEGPDAIRVVDAEAKSATFPRAEIEEFRPGTTSIMPVGLVPVLGEARLRDIVAYLMKTSGK</sequence>
<dbReference type="PROSITE" id="PS51007">
    <property type="entry name" value="CYTC"/>
    <property type="match status" value="1"/>
</dbReference>
<dbReference type="InterPro" id="IPR009056">
    <property type="entry name" value="Cyt_c-like_dom"/>
</dbReference>
<accession>A0ABT6FB29</accession>
<dbReference type="PANTHER" id="PTHR33546:SF1">
    <property type="entry name" value="LARGE, MULTIFUNCTIONAL SECRETED PROTEIN"/>
    <property type="match status" value="1"/>
</dbReference>
<evidence type="ECO:0000256" key="1">
    <source>
        <dbReference type="ARBA" id="ARBA00022617"/>
    </source>
</evidence>
<dbReference type="SUPFAM" id="SSF46626">
    <property type="entry name" value="Cytochrome c"/>
    <property type="match status" value="1"/>
</dbReference>
<keyword evidence="3 4" id="KW-0408">Iron</keyword>
<dbReference type="InterPro" id="IPR013427">
    <property type="entry name" value="Haem-bd_dom_put"/>
</dbReference>
<evidence type="ECO:0000256" key="2">
    <source>
        <dbReference type="ARBA" id="ARBA00022723"/>
    </source>
</evidence>
<keyword evidence="1 4" id="KW-0349">Heme</keyword>
<dbReference type="RefSeq" id="WP_277861146.1">
    <property type="nucleotide sequence ID" value="NZ_JARRAG010000002.1"/>
</dbReference>
<evidence type="ECO:0000259" key="6">
    <source>
        <dbReference type="PROSITE" id="PS51007"/>
    </source>
</evidence>
<proteinExistence type="predicted"/>
<feature type="chain" id="PRO_5045132913" evidence="5">
    <location>
        <begin position="31"/>
        <end position="436"/>
    </location>
</feature>
<gene>
    <name evidence="7" type="ORF">PZE19_13480</name>
</gene>
<protein>
    <submittedName>
        <fullName evidence="7">C-type cytochrome</fullName>
    </submittedName>
</protein>
<dbReference type="Gene3D" id="1.10.760.10">
    <property type="entry name" value="Cytochrome c-like domain"/>
    <property type="match status" value="1"/>
</dbReference>
<dbReference type="EMBL" id="JARRAG010000002">
    <property type="protein sequence ID" value="MDG3004794.1"/>
    <property type="molecule type" value="Genomic_DNA"/>
</dbReference>
<comment type="caution">
    <text evidence="7">The sequence shown here is derived from an EMBL/GenBank/DDBJ whole genome shotgun (WGS) entry which is preliminary data.</text>
</comment>
<reference evidence="7 8" key="1">
    <citation type="submission" date="2023-03" db="EMBL/GenBank/DDBJ databases">
        <title>Paludisphaera mucosa sp. nov. a novel planctomycete from northern fen.</title>
        <authorList>
            <person name="Ivanova A."/>
        </authorList>
    </citation>
    <scope>NUCLEOTIDE SEQUENCE [LARGE SCALE GENOMIC DNA]</scope>
    <source>
        <strain evidence="7 8">Pla2</strain>
    </source>
</reference>
<evidence type="ECO:0000256" key="3">
    <source>
        <dbReference type="ARBA" id="ARBA00023004"/>
    </source>
</evidence>
<evidence type="ECO:0000313" key="7">
    <source>
        <dbReference type="EMBL" id="MDG3004794.1"/>
    </source>
</evidence>
<dbReference type="NCBIfam" id="TIGR02603">
    <property type="entry name" value="CxxCH_TIGR02603"/>
    <property type="match status" value="1"/>
</dbReference>
<dbReference type="InterPro" id="IPR036909">
    <property type="entry name" value="Cyt_c-like_dom_sf"/>
</dbReference>
<evidence type="ECO:0000256" key="5">
    <source>
        <dbReference type="SAM" id="SignalP"/>
    </source>
</evidence>
<dbReference type="Proteomes" id="UP001216907">
    <property type="component" value="Unassembled WGS sequence"/>
</dbReference>
<dbReference type="PANTHER" id="PTHR33546">
    <property type="entry name" value="LARGE, MULTIFUNCTIONAL SECRETED PROTEIN-RELATED"/>
    <property type="match status" value="1"/>
</dbReference>
<keyword evidence="8" id="KW-1185">Reference proteome</keyword>
<keyword evidence="2 4" id="KW-0479">Metal-binding</keyword>
<feature type="signal peptide" evidence="5">
    <location>
        <begin position="1"/>
        <end position="30"/>
    </location>
</feature>
<evidence type="ECO:0000313" key="8">
    <source>
        <dbReference type="Proteomes" id="UP001216907"/>
    </source>
</evidence>